<sequence>MPYDLGPKTQQCEGDSIHNGASLIPVFCTTSLIIEDIRSMILATRINNPSNPPNSTYGFLDTIHGTPTALSSITHAICHPSPPSKPPIPSILDS</sequence>
<proteinExistence type="predicted"/>
<comment type="caution">
    <text evidence="1">The sequence shown here is derived from an EMBL/GenBank/DDBJ whole genome shotgun (WGS) entry which is preliminary data.</text>
</comment>
<dbReference type="EMBL" id="JAABOE010000008">
    <property type="protein sequence ID" value="KAF3189507.1"/>
    <property type="molecule type" value="Genomic_DNA"/>
</dbReference>
<reference evidence="1 2" key="1">
    <citation type="submission" date="2019-06" db="EMBL/GenBank/DDBJ databases">
        <authorList>
            <person name="Palmer J.M."/>
        </authorList>
    </citation>
    <scope>NUCLEOTIDE SEQUENCE [LARGE SCALE GENOMIC DNA]</scope>
    <source>
        <strain evidence="1 2">TWF788</strain>
    </source>
</reference>
<accession>A0A7C8UDS4</accession>
<dbReference type="Proteomes" id="UP000479691">
    <property type="component" value="Unassembled WGS sequence"/>
</dbReference>
<gene>
    <name evidence="1" type="ORF">TWF788_010586</name>
</gene>
<evidence type="ECO:0000313" key="2">
    <source>
        <dbReference type="Proteomes" id="UP000479691"/>
    </source>
</evidence>
<organism evidence="1 2">
    <name type="scientific">Orbilia oligospora</name>
    <name type="common">Nematode-trapping fungus</name>
    <name type="synonym">Arthrobotrys oligospora</name>
    <dbReference type="NCBI Taxonomy" id="2813651"/>
    <lineage>
        <taxon>Eukaryota</taxon>
        <taxon>Fungi</taxon>
        <taxon>Dikarya</taxon>
        <taxon>Ascomycota</taxon>
        <taxon>Pezizomycotina</taxon>
        <taxon>Orbiliomycetes</taxon>
        <taxon>Orbiliales</taxon>
        <taxon>Orbiliaceae</taxon>
        <taxon>Orbilia</taxon>
    </lineage>
</organism>
<dbReference type="AlphaFoldDB" id="A0A7C8UDS4"/>
<evidence type="ECO:0000313" key="1">
    <source>
        <dbReference type="EMBL" id="KAF3189507.1"/>
    </source>
</evidence>
<protein>
    <submittedName>
        <fullName evidence="1">Uncharacterized protein</fullName>
    </submittedName>
</protein>
<name>A0A7C8UDS4_ORBOL</name>